<evidence type="ECO:0000256" key="2">
    <source>
        <dbReference type="RuleBase" id="RU361163"/>
    </source>
</evidence>
<dbReference type="Pfam" id="PF01670">
    <property type="entry name" value="Glyco_hydro_12"/>
    <property type="match status" value="1"/>
</dbReference>
<evidence type="ECO:0000256" key="3">
    <source>
        <dbReference type="SAM" id="SignalP"/>
    </source>
</evidence>
<dbReference type="InterPro" id="IPR002594">
    <property type="entry name" value="GH12"/>
</dbReference>
<protein>
    <submittedName>
        <fullName evidence="4">Endoglucanase S</fullName>
        <ecNumber evidence="4">3.2.1.4</ecNumber>
    </submittedName>
</protein>
<reference evidence="5" key="1">
    <citation type="submission" date="2016-12" db="EMBL/GenBank/DDBJ databases">
        <authorList>
            <person name="Rodrigo-Torres L."/>
            <person name="Arahal R.D."/>
            <person name="Lucena T."/>
        </authorList>
    </citation>
    <scope>NUCLEOTIDE SEQUENCE [LARGE SCALE GENOMIC DNA]</scope>
</reference>
<dbReference type="EC" id="3.2.1.4" evidence="4"/>
<dbReference type="PANTHER" id="PTHR34002">
    <property type="entry name" value="BLR1656 PROTEIN"/>
    <property type="match status" value="1"/>
</dbReference>
<dbReference type="AlphaFoldDB" id="A0A1M7YTG4"/>
<evidence type="ECO:0000313" key="5">
    <source>
        <dbReference type="Proteomes" id="UP000184600"/>
    </source>
</evidence>
<keyword evidence="2" id="KW-0119">Carbohydrate metabolism</keyword>
<dbReference type="Gene3D" id="2.60.120.180">
    <property type="match status" value="1"/>
</dbReference>
<organism evidence="4 5">
    <name type="scientific">Vibrio quintilis</name>
    <dbReference type="NCBI Taxonomy" id="1117707"/>
    <lineage>
        <taxon>Bacteria</taxon>
        <taxon>Pseudomonadati</taxon>
        <taxon>Pseudomonadota</taxon>
        <taxon>Gammaproteobacteria</taxon>
        <taxon>Vibrionales</taxon>
        <taxon>Vibrionaceae</taxon>
        <taxon>Vibrio</taxon>
    </lineage>
</organism>
<dbReference type="STRING" id="1117707.VQ7734_01650"/>
<evidence type="ECO:0000313" key="4">
    <source>
        <dbReference type="EMBL" id="SHO55889.1"/>
    </source>
</evidence>
<name>A0A1M7YTG4_9VIBR</name>
<keyword evidence="2 4" id="KW-0378">Hydrolase</keyword>
<dbReference type="Proteomes" id="UP000184600">
    <property type="component" value="Unassembled WGS sequence"/>
</dbReference>
<dbReference type="SUPFAM" id="SSF49899">
    <property type="entry name" value="Concanavalin A-like lectins/glucanases"/>
    <property type="match status" value="1"/>
</dbReference>
<dbReference type="EMBL" id="FRFG01000019">
    <property type="protein sequence ID" value="SHO55889.1"/>
    <property type="molecule type" value="Genomic_DNA"/>
</dbReference>
<gene>
    <name evidence="4" type="primary">celS</name>
    <name evidence="4" type="ORF">VQ7734_01650</name>
</gene>
<keyword evidence="2 4" id="KW-0326">Glycosidase</keyword>
<dbReference type="GO" id="GO:0000272">
    <property type="term" value="P:polysaccharide catabolic process"/>
    <property type="evidence" value="ECO:0007669"/>
    <property type="project" value="UniProtKB-KW"/>
</dbReference>
<feature type="signal peptide" evidence="3">
    <location>
        <begin position="1"/>
        <end position="22"/>
    </location>
</feature>
<keyword evidence="3" id="KW-0732">Signal</keyword>
<accession>A0A1M7YTG4</accession>
<dbReference type="PANTHER" id="PTHR34002:SF9">
    <property type="entry name" value="XYLOGLUCAN-SPECIFIC ENDO-BETA-1,4-GLUCANASE A"/>
    <property type="match status" value="1"/>
</dbReference>
<keyword evidence="5" id="KW-1185">Reference proteome</keyword>
<dbReference type="InterPro" id="IPR013320">
    <property type="entry name" value="ConA-like_dom_sf"/>
</dbReference>
<dbReference type="GO" id="GO:0008810">
    <property type="term" value="F:cellulase activity"/>
    <property type="evidence" value="ECO:0007669"/>
    <property type="project" value="UniProtKB-EC"/>
</dbReference>
<evidence type="ECO:0000256" key="1">
    <source>
        <dbReference type="ARBA" id="ARBA00005519"/>
    </source>
</evidence>
<dbReference type="InterPro" id="IPR013319">
    <property type="entry name" value="GH11/12"/>
</dbReference>
<comment type="similarity">
    <text evidence="1 2">Belongs to the glycosyl hydrolase 12 (cellulase H) family.</text>
</comment>
<keyword evidence="2" id="KW-0624">Polysaccharide degradation</keyword>
<proteinExistence type="inferred from homology"/>
<feature type="chain" id="PRO_5012726348" evidence="3">
    <location>
        <begin position="23"/>
        <end position="235"/>
    </location>
</feature>
<sequence>MNNRCLAMVVLFLSALTFYVNAANWSSCDRQGTYINNEYNIYNNIWGEGAGTQCLWVNSAKNWGVWAKHPHSHGVKAYPHVSSEQSIEVNSLRSCRSEFDVQVPKRGDYVVSYDLLYDNHSFEVMLWMNYNGDVAPISYSYNSQGMAIPDVYHLHLGGHTWNVYRGTNGVNEVFTFVRTQKIAAEKVDIVAISKWLKKEDWFGNASLQSIRFGFEITSSSVGSDFIVRDYSLSCN</sequence>